<dbReference type="AlphaFoldDB" id="A0A7W2YIW3"/>
<organism evidence="1 2">
    <name type="scientific">Sediminihaliea albiluteola</name>
    <dbReference type="NCBI Taxonomy" id="2758564"/>
    <lineage>
        <taxon>Bacteria</taxon>
        <taxon>Pseudomonadati</taxon>
        <taxon>Pseudomonadota</taxon>
        <taxon>Gammaproteobacteria</taxon>
        <taxon>Cellvibrionales</taxon>
        <taxon>Halieaceae</taxon>
        <taxon>Sediminihaliea</taxon>
    </lineage>
</organism>
<name>A0A7W2YIW3_9GAMM</name>
<dbReference type="Proteomes" id="UP000539350">
    <property type="component" value="Unassembled WGS sequence"/>
</dbReference>
<keyword evidence="2" id="KW-1185">Reference proteome</keyword>
<comment type="caution">
    <text evidence="1">The sequence shown here is derived from an EMBL/GenBank/DDBJ whole genome shotgun (WGS) entry which is preliminary data.</text>
</comment>
<gene>
    <name evidence="1" type="ORF">H2508_00825</name>
</gene>
<evidence type="ECO:0000313" key="1">
    <source>
        <dbReference type="EMBL" id="MBA6411663.1"/>
    </source>
</evidence>
<sequence>MQKLPLNIALWYDEAFSQHEFFDQAKGRSGSSWIVKTGEAQVDLWNTLLPGMFQQVRLLTEAPQKGSTIAGVDAILVPHIEELQYAIPAHTQIKVYEIWLRYRFELLSPSGAPLAEWSMTAYGKTPTAFLQSDEEAVNLAAVVALRDAGANFASQFRRVAPLQSWLANHLQQGTGPQQLSSQNIHSETALQTQRGVAQ</sequence>
<accession>A0A7W2YIW3</accession>
<dbReference type="EMBL" id="JACFXU010000010">
    <property type="protein sequence ID" value="MBA6411663.1"/>
    <property type="molecule type" value="Genomic_DNA"/>
</dbReference>
<proteinExistence type="predicted"/>
<reference evidence="1 2" key="1">
    <citation type="submission" date="2020-07" db="EMBL/GenBank/DDBJ databases">
        <title>Halieaceae bacterium, F7430, whole genome shotgun sequencing project.</title>
        <authorList>
            <person name="Jiang S."/>
            <person name="Liu Z.W."/>
            <person name="Du Z.J."/>
        </authorList>
    </citation>
    <scope>NUCLEOTIDE SEQUENCE [LARGE SCALE GENOMIC DNA]</scope>
    <source>
        <strain evidence="1 2">F7430</strain>
    </source>
</reference>
<evidence type="ECO:0000313" key="2">
    <source>
        <dbReference type="Proteomes" id="UP000539350"/>
    </source>
</evidence>
<protein>
    <submittedName>
        <fullName evidence="1">Uncharacterized protein</fullName>
    </submittedName>
</protein>
<dbReference type="RefSeq" id="WP_182168526.1">
    <property type="nucleotide sequence ID" value="NZ_JACFXU010000010.1"/>
</dbReference>